<protein>
    <submittedName>
        <fullName evidence="1">Amidinotransferase</fullName>
    </submittedName>
</protein>
<comment type="caution">
    <text evidence="1">The sequence shown here is derived from an EMBL/GenBank/DDBJ whole genome shotgun (WGS) entry which is preliminary data.</text>
</comment>
<dbReference type="PANTHER" id="PTHR43224:SF1">
    <property type="entry name" value="AMIDINOTRANSFERASE"/>
    <property type="match status" value="1"/>
</dbReference>
<dbReference type="OrthoDB" id="9788268at2"/>
<sequence>MIATKSRRQSQVTDTILMVRPTKFRMNEETAVNNYFQENQAGDEKDINDRAKKEFDTFAKILKDHGINVLIVEDSNSSDTPDSIFPNNWISFHEDGTVVLYPMFAENRRKERQLDIWKVLNLSGFDSTKVKDYSNSEQFGQFLEGTGSMVLDREKRLAYCALSDKAHPDLLEKFCFDMGYTPISFSAFQDVGGQRKLIYHTNVMICIANRFVIICSECIDDDLERKNVIEHLKQSSKHIIHISEKQMSNFAGNMLQVRNNQGYEYLIMSSAAANSLLPHQIINIQKYCDIVHTDLSTIEICGGGSARCMMAEVFLPKRSGL</sequence>
<evidence type="ECO:0000313" key="2">
    <source>
        <dbReference type="Proteomes" id="UP000310314"/>
    </source>
</evidence>
<reference evidence="1 2" key="1">
    <citation type="submission" date="2019-05" db="EMBL/GenBank/DDBJ databases">
        <authorList>
            <person name="Zhang J.-Y."/>
            <person name="Feg X."/>
            <person name="Du Z.-J."/>
        </authorList>
    </citation>
    <scope>NUCLEOTIDE SEQUENCE [LARGE SCALE GENOMIC DNA]</scope>
    <source>
        <strain evidence="1 2">RZ26</strain>
    </source>
</reference>
<accession>A0A5S3PMU9</accession>
<gene>
    <name evidence="1" type="ORF">FEE95_14145</name>
</gene>
<keyword evidence="2" id="KW-1185">Reference proteome</keyword>
<dbReference type="SUPFAM" id="SSF55909">
    <property type="entry name" value="Pentein"/>
    <property type="match status" value="1"/>
</dbReference>
<dbReference type="Proteomes" id="UP000310314">
    <property type="component" value="Unassembled WGS sequence"/>
</dbReference>
<evidence type="ECO:0000313" key="1">
    <source>
        <dbReference type="EMBL" id="TMM55794.1"/>
    </source>
</evidence>
<dbReference type="InterPro" id="IPR014541">
    <property type="entry name" value="Amdntrnsf_FN0238"/>
</dbReference>
<keyword evidence="1" id="KW-0808">Transferase</keyword>
<organism evidence="1 2">
    <name type="scientific">Maribacter algarum</name>
    <name type="common">ex Zhang et al. 2020</name>
    <dbReference type="NCBI Taxonomy" id="2578118"/>
    <lineage>
        <taxon>Bacteria</taxon>
        <taxon>Pseudomonadati</taxon>
        <taxon>Bacteroidota</taxon>
        <taxon>Flavobacteriia</taxon>
        <taxon>Flavobacteriales</taxon>
        <taxon>Flavobacteriaceae</taxon>
        <taxon>Maribacter</taxon>
    </lineage>
</organism>
<dbReference type="RefSeq" id="WP_138658663.1">
    <property type="nucleotide sequence ID" value="NZ_VATY01000003.1"/>
</dbReference>
<dbReference type="Pfam" id="PF19420">
    <property type="entry name" value="DDAH_eukar"/>
    <property type="match status" value="1"/>
</dbReference>
<dbReference type="EMBL" id="VATY01000003">
    <property type="protein sequence ID" value="TMM55794.1"/>
    <property type="molecule type" value="Genomic_DNA"/>
</dbReference>
<dbReference type="GO" id="GO:0016740">
    <property type="term" value="F:transferase activity"/>
    <property type="evidence" value="ECO:0007669"/>
    <property type="project" value="UniProtKB-KW"/>
</dbReference>
<dbReference type="Gene3D" id="3.75.10.10">
    <property type="entry name" value="L-arginine/glycine Amidinotransferase, Chain A"/>
    <property type="match status" value="1"/>
</dbReference>
<dbReference type="AlphaFoldDB" id="A0A5S3PMU9"/>
<dbReference type="PIRSF" id="PIRSF028188">
    <property type="entry name" value="Amdntrnsf_FN0238"/>
    <property type="match status" value="1"/>
</dbReference>
<dbReference type="NCBIfam" id="NF046062">
    <property type="entry name" value="citrull_CtlX"/>
    <property type="match status" value="1"/>
</dbReference>
<proteinExistence type="predicted"/>
<name>A0A5S3PMU9_9FLAO</name>
<dbReference type="PANTHER" id="PTHR43224">
    <property type="entry name" value="AMIDINOTRANSFERASE"/>
    <property type="match status" value="1"/>
</dbReference>